<feature type="compositionally biased region" description="Polar residues" evidence="9">
    <location>
        <begin position="1"/>
        <end position="24"/>
    </location>
</feature>
<keyword evidence="13" id="KW-1185">Reference proteome</keyword>
<evidence type="ECO:0000256" key="8">
    <source>
        <dbReference type="ARBA" id="ARBA00023012"/>
    </source>
</evidence>
<dbReference type="PANTHER" id="PTHR24421">
    <property type="entry name" value="NITRATE/NITRITE SENSOR PROTEIN NARX-RELATED"/>
    <property type="match status" value="1"/>
</dbReference>
<dbReference type="GO" id="GO:0046983">
    <property type="term" value="F:protein dimerization activity"/>
    <property type="evidence" value="ECO:0007669"/>
    <property type="project" value="InterPro"/>
</dbReference>
<dbReference type="Proteomes" id="UP001139158">
    <property type="component" value="Unassembled WGS sequence"/>
</dbReference>
<dbReference type="InterPro" id="IPR036890">
    <property type="entry name" value="HATPase_C_sf"/>
</dbReference>
<evidence type="ECO:0000313" key="12">
    <source>
        <dbReference type="EMBL" id="MCC3296205.1"/>
    </source>
</evidence>
<evidence type="ECO:0000256" key="6">
    <source>
        <dbReference type="ARBA" id="ARBA00022777"/>
    </source>
</evidence>
<evidence type="ECO:0000256" key="2">
    <source>
        <dbReference type="ARBA" id="ARBA00012438"/>
    </source>
</evidence>
<reference evidence="12" key="1">
    <citation type="submission" date="2021-10" db="EMBL/GenBank/DDBJ databases">
        <title>Novel species in genus Arthrobacter.</title>
        <authorList>
            <person name="Liu Y."/>
        </authorList>
    </citation>
    <scope>NUCLEOTIDE SEQUENCE</scope>
    <source>
        <strain evidence="12">Zg-Y453</strain>
    </source>
</reference>
<evidence type="ECO:0000259" key="11">
    <source>
        <dbReference type="Pfam" id="PF07730"/>
    </source>
</evidence>
<dbReference type="AlphaFoldDB" id="A0A9X1MBH2"/>
<keyword evidence="5" id="KW-0547">Nucleotide-binding</keyword>
<evidence type="ECO:0000256" key="4">
    <source>
        <dbReference type="ARBA" id="ARBA00022679"/>
    </source>
</evidence>
<feature type="transmembrane region" description="Helical" evidence="10">
    <location>
        <begin position="164"/>
        <end position="184"/>
    </location>
</feature>
<keyword evidence="10" id="KW-0812">Transmembrane</keyword>
<protein>
    <recommendedName>
        <fullName evidence="2">histidine kinase</fullName>
        <ecNumber evidence="2">2.7.13.3</ecNumber>
    </recommendedName>
</protein>
<dbReference type="PANTHER" id="PTHR24421:SF10">
    <property type="entry name" value="NITRATE_NITRITE SENSOR PROTEIN NARQ"/>
    <property type="match status" value="1"/>
</dbReference>
<keyword evidence="10" id="KW-0472">Membrane</keyword>
<feature type="region of interest" description="Disordered" evidence="9">
    <location>
        <begin position="330"/>
        <end position="352"/>
    </location>
</feature>
<dbReference type="GO" id="GO:0000155">
    <property type="term" value="F:phosphorelay sensor kinase activity"/>
    <property type="evidence" value="ECO:0007669"/>
    <property type="project" value="InterPro"/>
</dbReference>
<feature type="transmembrane region" description="Helical" evidence="10">
    <location>
        <begin position="140"/>
        <end position="157"/>
    </location>
</feature>
<sequence>MIETQASGTDTAGPASQEQETTVPGPTLRGPAGRLRSFRLSLPWNSEDDWERPAPGPEGYRRDVIGVLIALFLSAVMLEFMRGFAFGEGDSASPWVQHLVQASIFVFLVFRRRFPVTVMLLSSATFVIVGITMPPISQTLGFQAAYFASLYSAVAWARNRRALWLAVTVVVAAMFLWIVLGFTLSSSYDEILKTFNIESNDPVGLFPPLTSYVLYSFMLNAAYFGGAIMFGWNSWRSAHQREQLAEQAVQLEAQAADLARKAVIEERLRIARELHDVVAHHISVIGIQAGAARRVLEKKPDAAAGALQTIESSSRDAVAEMRSLLGVLRSSDAEADGPDGAAHRRPEPGLDELPGLIADYRSNGLDVKFQRAEHEPGALGNLSAPLALSIYRTIQESLANVRRHSTAGGAVVVLRTGGTPAGADHAAQRWVEVETVDDGRPRHGTSGTGYGLRGIRERAALHGGLTDIGSRDGGGWRVRVRFPLR</sequence>
<feature type="region of interest" description="Disordered" evidence="9">
    <location>
        <begin position="1"/>
        <end position="32"/>
    </location>
</feature>
<organism evidence="12 13">
    <name type="scientific">Arthrobacter caoxuetaonis</name>
    <dbReference type="NCBI Taxonomy" id="2886935"/>
    <lineage>
        <taxon>Bacteria</taxon>
        <taxon>Bacillati</taxon>
        <taxon>Actinomycetota</taxon>
        <taxon>Actinomycetes</taxon>
        <taxon>Micrococcales</taxon>
        <taxon>Micrococcaceae</taxon>
        <taxon>Arthrobacter</taxon>
    </lineage>
</organism>
<keyword evidence="6 12" id="KW-0418">Kinase</keyword>
<comment type="caution">
    <text evidence="12">The sequence shown here is derived from an EMBL/GenBank/DDBJ whole genome shotgun (WGS) entry which is preliminary data.</text>
</comment>
<evidence type="ECO:0000313" key="13">
    <source>
        <dbReference type="Proteomes" id="UP001139158"/>
    </source>
</evidence>
<dbReference type="SUPFAM" id="SSF55874">
    <property type="entry name" value="ATPase domain of HSP90 chaperone/DNA topoisomerase II/histidine kinase"/>
    <property type="match status" value="1"/>
</dbReference>
<accession>A0A9X1MBH2</accession>
<feature type="transmembrane region" description="Helical" evidence="10">
    <location>
        <begin position="64"/>
        <end position="86"/>
    </location>
</feature>
<dbReference type="RefSeq" id="WP_227893957.1">
    <property type="nucleotide sequence ID" value="NZ_CP099466.1"/>
</dbReference>
<evidence type="ECO:0000256" key="3">
    <source>
        <dbReference type="ARBA" id="ARBA00022553"/>
    </source>
</evidence>
<dbReference type="EC" id="2.7.13.3" evidence="2"/>
<comment type="catalytic activity">
    <reaction evidence="1">
        <text>ATP + protein L-histidine = ADP + protein N-phospho-L-histidine.</text>
        <dbReference type="EC" id="2.7.13.3"/>
    </reaction>
</comment>
<dbReference type="GO" id="GO:0005524">
    <property type="term" value="F:ATP binding"/>
    <property type="evidence" value="ECO:0007669"/>
    <property type="project" value="UniProtKB-KW"/>
</dbReference>
<feature type="transmembrane region" description="Helical" evidence="10">
    <location>
        <begin position="212"/>
        <end position="232"/>
    </location>
</feature>
<feature type="domain" description="Signal transduction histidine kinase subgroup 3 dimerisation and phosphoacceptor" evidence="11">
    <location>
        <begin position="266"/>
        <end position="332"/>
    </location>
</feature>
<proteinExistence type="predicted"/>
<dbReference type="Gene3D" id="1.20.5.1930">
    <property type="match status" value="1"/>
</dbReference>
<feature type="transmembrane region" description="Helical" evidence="10">
    <location>
        <begin position="117"/>
        <end position="134"/>
    </location>
</feature>
<gene>
    <name evidence="12" type="ORF">LJ757_00100</name>
</gene>
<keyword evidence="10" id="KW-1133">Transmembrane helix</keyword>
<evidence type="ECO:0000256" key="10">
    <source>
        <dbReference type="SAM" id="Phobius"/>
    </source>
</evidence>
<keyword evidence="8" id="KW-0902">Two-component regulatory system</keyword>
<dbReference type="InterPro" id="IPR011712">
    <property type="entry name" value="Sig_transdc_His_kin_sub3_dim/P"/>
</dbReference>
<dbReference type="CDD" id="cd16917">
    <property type="entry name" value="HATPase_UhpB-NarQ-NarX-like"/>
    <property type="match status" value="1"/>
</dbReference>
<evidence type="ECO:0000256" key="7">
    <source>
        <dbReference type="ARBA" id="ARBA00022840"/>
    </source>
</evidence>
<keyword evidence="4" id="KW-0808">Transferase</keyword>
<evidence type="ECO:0000256" key="9">
    <source>
        <dbReference type="SAM" id="MobiDB-lite"/>
    </source>
</evidence>
<evidence type="ECO:0000256" key="5">
    <source>
        <dbReference type="ARBA" id="ARBA00022741"/>
    </source>
</evidence>
<keyword evidence="3" id="KW-0597">Phosphoprotein</keyword>
<evidence type="ECO:0000256" key="1">
    <source>
        <dbReference type="ARBA" id="ARBA00000085"/>
    </source>
</evidence>
<dbReference type="InterPro" id="IPR050482">
    <property type="entry name" value="Sensor_HK_TwoCompSys"/>
</dbReference>
<keyword evidence="7" id="KW-0067">ATP-binding</keyword>
<dbReference type="Pfam" id="PF07730">
    <property type="entry name" value="HisKA_3"/>
    <property type="match status" value="1"/>
</dbReference>
<name>A0A9X1MBH2_9MICC</name>
<dbReference type="GO" id="GO:0016020">
    <property type="term" value="C:membrane"/>
    <property type="evidence" value="ECO:0007669"/>
    <property type="project" value="InterPro"/>
</dbReference>
<dbReference type="EMBL" id="JAJFZV010000001">
    <property type="protein sequence ID" value="MCC3296205.1"/>
    <property type="molecule type" value="Genomic_DNA"/>
</dbReference>
<dbReference type="Gene3D" id="3.30.565.10">
    <property type="entry name" value="Histidine kinase-like ATPase, C-terminal domain"/>
    <property type="match status" value="1"/>
</dbReference>
<feature type="transmembrane region" description="Helical" evidence="10">
    <location>
        <begin position="92"/>
        <end position="110"/>
    </location>
</feature>